<evidence type="ECO:0000313" key="10">
    <source>
        <dbReference type="Proteomes" id="UP000772434"/>
    </source>
</evidence>
<dbReference type="GO" id="GO:0046872">
    <property type="term" value="F:metal ion binding"/>
    <property type="evidence" value="ECO:0007669"/>
    <property type="project" value="UniProtKB-UniRule"/>
</dbReference>
<dbReference type="PANTHER" id="PTHR31356">
    <property type="entry name" value="THYLAKOID LUMENAL 29 KDA PROTEIN, CHLOROPLASTIC-RELATED"/>
    <property type="match status" value="1"/>
</dbReference>
<name>A0A9P5Q9F6_9AGAR</name>
<evidence type="ECO:0000259" key="8">
    <source>
        <dbReference type="PROSITE" id="PS50873"/>
    </source>
</evidence>
<dbReference type="OrthoDB" id="5985073at2759"/>
<evidence type="ECO:0000256" key="3">
    <source>
        <dbReference type="ARBA" id="ARBA00022723"/>
    </source>
</evidence>
<dbReference type="PROSITE" id="PS50873">
    <property type="entry name" value="PEROXIDASE_4"/>
    <property type="match status" value="1"/>
</dbReference>
<dbReference type="SUPFAM" id="SSF48113">
    <property type="entry name" value="Heme-dependent peroxidases"/>
    <property type="match status" value="1"/>
</dbReference>
<feature type="signal peptide" evidence="7">
    <location>
        <begin position="1"/>
        <end position="24"/>
    </location>
</feature>
<dbReference type="PRINTS" id="PR00458">
    <property type="entry name" value="PEROXIDASE"/>
</dbReference>
<protein>
    <recommendedName>
        <fullName evidence="7">Peroxidase</fullName>
        <ecNumber evidence="7">1.11.1.-</ecNumber>
    </recommendedName>
</protein>
<evidence type="ECO:0000256" key="4">
    <source>
        <dbReference type="ARBA" id="ARBA00023002"/>
    </source>
</evidence>
<gene>
    <name evidence="9" type="ORF">BDP27DRAFT_1413568</name>
</gene>
<sequence>MLSRTWPIKAALVTIVCAVGTSYAQSTSTFQWPNALLGWADKQLFEGPLSILVAGCSARDDTTVAAQWLRIAYHDMSTHDIDNGLGGLDASIQFELDRPQNVGEGMAASLNDFSEVLINSPFFGTADVIALGAILAVATCGGPFIPFRAGRIDATVAGPATVPQPQESLATHTEDFRQMGFNATEMITLVACGHTLGGVRQVDFPDIIADSEEAFVDFDTTPAFDNTISSVSEYLQNTTQNVLVVGPNVTTRSDFRIFSSDGNATMQSLLDSNTFTQTCADLLERMINTVPSDVTLTQAISEPFNYVVSEPLFSYRNDTLSMATTLRVLNASSSATVTLFWADREGSFCPSTGCSVESSGSEQVLFDINFVGVDVGTAERYQFNATINGATSISKFWFEIDNNDGSSPITIDNNGAGLVIQQDSLFVDNSRSAGFSLPAPSFKTFNTIVVAVRGDATATASIIVFDPFSPNTAPPFLPVVSTVDLVLDETNPPDGDFTFFAGNISRTANFLDLTATSAGTTYTQINFDLSVTDFPFIIESSS</sequence>
<organism evidence="9 10">
    <name type="scientific">Rhodocollybia butyracea</name>
    <dbReference type="NCBI Taxonomy" id="206335"/>
    <lineage>
        <taxon>Eukaryota</taxon>
        <taxon>Fungi</taxon>
        <taxon>Dikarya</taxon>
        <taxon>Basidiomycota</taxon>
        <taxon>Agaricomycotina</taxon>
        <taxon>Agaricomycetes</taxon>
        <taxon>Agaricomycetidae</taxon>
        <taxon>Agaricales</taxon>
        <taxon>Marasmiineae</taxon>
        <taxon>Omphalotaceae</taxon>
        <taxon>Rhodocollybia</taxon>
    </lineage>
</organism>
<reference evidence="9" key="1">
    <citation type="submission" date="2020-11" db="EMBL/GenBank/DDBJ databases">
        <authorList>
            <consortium name="DOE Joint Genome Institute"/>
            <person name="Ahrendt S."/>
            <person name="Riley R."/>
            <person name="Andreopoulos W."/>
            <person name="Labutti K."/>
            <person name="Pangilinan J."/>
            <person name="Ruiz-Duenas F.J."/>
            <person name="Barrasa J.M."/>
            <person name="Sanchez-Garcia M."/>
            <person name="Camarero S."/>
            <person name="Miyauchi S."/>
            <person name="Serrano A."/>
            <person name="Linde D."/>
            <person name="Babiker R."/>
            <person name="Drula E."/>
            <person name="Ayuso-Fernandez I."/>
            <person name="Pacheco R."/>
            <person name="Padilla G."/>
            <person name="Ferreira P."/>
            <person name="Barriuso J."/>
            <person name="Kellner H."/>
            <person name="Castanera R."/>
            <person name="Alfaro M."/>
            <person name="Ramirez L."/>
            <person name="Pisabarro A.G."/>
            <person name="Kuo A."/>
            <person name="Tritt A."/>
            <person name="Lipzen A."/>
            <person name="He G."/>
            <person name="Yan M."/>
            <person name="Ng V."/>
            <person name="Cullen D."/>
            <person name="Martin F."/>
            <person name="Rosso M.-N."/>
            <person name="Henrissat B."/>
            <person name="Hibbett D."/>
            <person name="Martinez A.T."/>
            <person name="Grigoriev I.V."/>
        </authorList>
    </citation>
    <scope>NUCLEOTIDE SEQUENCE</scope>
    <source>
        <strain evidence="9">AH 40177</strain>
    </source>
</reference>
<dbReference type="GO" id="GO:0034599">
    <property type="term" value="P:cellular response to oxidative stress"/>
    <property type="evidence" value="ECO:0007669"/>
    <property type="project" value="InterPro"/>
</dbReference>
<dbReference type="EC" id="1.11.1.-" evidence="7"/>
<dbReference type="GO" id="GO:0004601">
    <property type="term" value="F:peroxidase activity"/>
    <property type="evidence" value="ECO:0007669"/>
    <property type="project" value="UniProtKB-KW"/>
</dbReference>
<dbReference type="InterPro" id="IPR010255">
    <property type="entry name" value="Haem_peroxidase_sf"/>
</dbReference>
<evidence type="ECO:0000256" key="2">
    <source>
        <dbReference type="ARBA" id="ARBA00022617"/>
    </source>
</evidence>
<dbReference type="Pfam" id="PF00141">
    <property type="entry name" value="peroxidase"/>
    <property type="match status" value="1"/>
</dbReference>
<keyword evidence="5" id="KW-0408">Iron</keyword>
<dbReference type="GO" id="GO:0000302">
    <property type="term" value="P:response to reactive oxygen species"/>
    <property type="evidence" value="ECO:0007669"/>
    <property type="project" value="TreeGrafter"/>
</dbReference>
<proteinExistence type="inferred from homology"/>
<feature type="domain" description="Plant heme peroxidase family profile" evidence="8">
    <location>
        <begin position="59"/>
        <end position="274"/>
    </location>
</feature>
<keyword evidence="4 7" id="KW-0560">Oxidoreductase</keyword>
<dbReference type="InterPro" id="IPR044831">
    <property type="entry name" value="Ccp1-like"/>
</dbReference>
<keyword evidence="3" id="KW-0479">Metal-binding</keyword>
<evidence type="ECO:0000256" key="6">
    <source>
        <dbReference type="RuleBase" id="RU004241"/>
    </source>
</evidence>
<dbReference type="Proteomes" id="UP000772434">
    <property type="component" value="Unassembled WGS sequence"/>
</dbReference>
<evidence type="ECO:0000256" key="5">
    <source>
        <dbReference type="ARBA" id="ARBA00023004"/>
    </source>
</evidence>
<dbReference type="EMBL" id="JADNRY010000004">
    <property type="protein sequence ID" value="KAF9077113.1"/>
    <property type="molecule type" value="Genomic_DNA"/>
</dbReference>
<keyword evidence="2" id="KW-0349">Heme</keyword>
<keyword evidence="1 7" id="KW-0575">Peroxidase</keyword>
<evidence type="ECO:0000256" key="7">
    <source>
        <dbReference type="RuleBase" id="RU363051"/>
    </source>
</evidence>
<comment type="caution">
    <text evidence="9">The sequence shown here is derived from an EMBL/GenBank/DDBJ whole genome shotgun (WGS) entry which is preliminary data.</text>
</comment>
<dbReference type="GO" id="GO:0020037">
    <property type="term" value="F:heme binding"/>
    <property type="evidence" value="ECO:0007669"/>
    <property type="project" value="UniProtKB-UniRule"/>
</dbReference>
<dbReference type="Gene3D" id="1.10.520.10">
    <property type="match status" value="1"/>
</dbReference>
<evidence type="ECO:0000256" key="1">
    <source>
        <dbReference type="ARBA" id="ARBA00022559"/>
    </source>
</evidence>
<dbReference type="InterPro" id="IPR002016">
    <property type="entry name" value="Haem_peroxidase"/>
</dbReference>
<dbReference type="PANTHER" id="PTHR31356:SF53">
    <property type="entry name" value="HEME PEROXIDASE"/>
    <property type="match status" value="1"/>
</dbReference>
<accession>A0A9P5Q9F6</accession>
<feature type="chain" id="PRO_5040540447" description="Peroxidase" evidence="7">
    <location>
        <begin position="25"/>
        <end position="542"/>
    </location>
</feature>
<keyword evidence="10" id="KW-1185">Reference proteome</keyword>
<comment type="similarity">
    <text evidence="6">Belongs to the peroxidase family.</text>
</comment>
<dbReference type="AlphaFoldDB" id="A0A9P5Q9F6"/>
<dbReference type="GO" id="GO:0042744">
    <property type="term" value="P:hydrogen peroxide catabolic process"/>
    <property type="evidence" value="ECO:0007669"/>
    <property type="project" value="TreeGrafter"/>
</dbReference>
<keyword evidence="7" id="KW-0732">Signal</keyword>
<evidence type="ECO:0000313" key="9">
    <source>
        <dbReference type="EMBL" id="KAF9077113.1"/>
    </source>
</evidence>